<dbReference type="EMBL" id="JBJHQH010000003">
    <property type="protein sequence ID" value="MFK9090735.1"/>
    <property type="molecule type" value="Genomic_DNA"/>
</dbReference>
<organism evidence="1 2">
    <name type="scientific">Bacillus salipaludis</name>
    <dbReference type="NCBI Taxonomy" id="2547811"/>
    <lineage>
        <taxon>Bacteria</taxon>
        <taxon>Bacillati</taxon>
        <taxon>Bacillota</taxon>
        <taxon>Bacilli</taxon>
        <taxon>Bacillales</taxon>
        <taxon>Bacillaceae</taxon>
        <taxon>Bacillus</taxon>
    </lineage>
</organism>
<name>A0ABW8REP7_9BACI</name>
<dbReference type="PANTHER" id="PTHR37812:SF1">
    <property type="entry name" value="MU-LIKE PROPHAGE FLUMU PROTEIN C"/>
    <property type="match status" value="1"/>
</dbReference>
<dbReference type="NCBIfam" id="NF040785">
    <property type="entry name" value="CD3324_fam"/>
    <property type="match status" value="1"/>
</dbReference>
<proteinExistence type="predicted"/>
<keyword evidence="2" id="KW-1185">Reference proteome</keyword>
<reference evidence="1 2" key="1">
    <citation type="submission" date="2024-11" db="EMBL/GenBank/DDBJ databases">
        <authorList>
            <person name="Lucas J.A."/>
        </authorList>
    </citation>
    <scope>NUCLEOTIDE SEQUENCE [LARGE SCALE GENOMIC DNA]</scope>
    <source>
        <strain evidence="1 2">Z 5.4</strain>
    </source>
</reference>
<accession>A0ABW8REP7</accession>
<dbReference type="InterPro" id="IPR049739">
    <property type="entry name" value="YraL-like"/>
</dbReference>
<dbReference type="InterPro" id="IPR009057">
    <property type="entry name" value="Homeodomain-like_sf"/>
</dbReference>
<dbReference type="InterPro" id="IPR052411">
    <property type="entry name" value="c-mor_Regulatory_Protein"/>
</dbReference>
<protein>
    <submittedName>
        <fullName evidence="1">CD3324 family protein</fullName>
    </submittedName>
</protein>
<evidence type="ECO:0000313" key="1">
    <source>
        <dbReference type="EMBL" id="MFK9090735.1"/>
    </source>
</evidence>
<dbReference type="SUPFAM" id="SSF46689">
    <property type="entry name" value="Homeodomain-like"/>
    <property type="match status" value="1"/>
</dbReference>
<evidence type="ECO:0000313" key="2">
    <source>
        <dbReference type="Proteomes" id="UP001623041"/>
    </source>
</evidence>
<dbReference type="Proteomes" id="UP001623041">
    <property type="component" value="Unassembled WGS sequence"/>
</dbReference>
<gene>
    <name evidence="1" type="ORF">ACJEBI_04475</name>
</gene>
<dbReference type="RefSeq" id="WP_406579431.1">
    <property type="nucleotide sequence ID" value="NZ_JBJHQH010000003.1"/>
</dbReference>
<dbReference type="PANTHER" id="PTHR37812">
    <property type="entry name" value="MU-LIKE PROPHAGE FLUMU PROTEIN C"/>
    <property type="match status" value="1"/>
</dbReference>
<sequence>MKYVNASNILPEKLIAEIQKYVQGETLYIPKPEKNYRKWGSCSGARKSIDERNASIKHLFSIGKSIHQLADEYFLSIETIKKIVYSQKKRDDS</sequence>
<comment type="caution">
    <text evidence="1">The sequence shown here is derived from an EMBL/GenBank/DDBJ whole genome shotgun (WGS) entry which is preliminary data.</text>
</comment>